<proteinExistence type="inferred from homology"/>
<dbReference type="RefSeq" id="WP_390183613.1">
    <property type="nucleotide sequence ID" value="NZ_BAABLA010000028.1"/>
</dbReference>
<keyword evidence="5" id="KW-1133">Transmembrane helix</keyword>
<keyword evidence="5" id="KW-0812">Transmembrane</keyword>
<dbReference type="PANTHER" id="PTHR30627:SF1">
    <property type="entry name" value="PEPTIDOGLYCAN D,D-TRANSPEPTIDASE FTSI"/>
    <property type="match status" value="1"/>
</dbReference>
<evidence type="ECO:0000259" key="6">
    <source>
        <dbReference type="Pfam" id="PF00905"/>
    </source>
</evidence>
<sequence length="676" mass="73614">MASSRRQRGAAARRGAPAARARPRGAAASRAVTSSRAAASRGPVRSTRVTRQRRPRGRTRLRDRLRGVLRWPRNRYTTAALILVTVLSLAGLKLVYLQAFQAEALSQRAERQRETIIEIPAKRGDIVDRNGTKLAFSVETRTLQVNLRAMRAQWAEYARKHPESGKDFESRIIEISRYMARKLPELTTEEDLLARFRKPGPFTFLVDNVEPSVANDITAKYPEIAQEQRALREYPGGRLASNIVGFANWRMDSPDRSKHNIHGLIGLESARDNSLVGRPGRRLVDTGEGDDIPIPGTAKELRSAVTGSDLVLTIESDVQYELQRRLSDYVSRTNANGGSAVIMDVATGEVYALANDATFDPDNISSASDEELNNQAVTTPFEPGSVNKVITAAAALEYGVTTPRSRIMVPGRITVADRTINDAWPHGTLPFTTTGVFAKSSNVGTLKLAQRVGEDRWLDVAKKFGLGERTGIGLPGESPGRVPPRNQWSGSTFGNLPIGQGLSMTVVQLAGMYQAIANGGERVEPRIVAATVREDGTRVPEPAPDRVRVVSERTADQVLRMLRATTQDAPGYQNDGTAPPAAVEGYQIAGKTGTAQQVNPVTGAYSQSKYNITFAGVLPADDPRFVVAIRLDAPDTTLPLGHSAAPLFHDIAAYLAQRYQIPLSDKRAPVVPLILD</sequence>
<evidence type="ECO:0000256" key="5">
    <source>
        <dbReference type="SAM" id="Phobius"/>
    </source>
</evidence>
<feature type="domain" description="Penicillin-binding protein transpeptidase" evidence="6">
    <location>
        <begin position="338"/>
        <end position="652"/>
    </location>
</feature>
<dbReference type="SUPFAM" id="SSF56519">
    <property type="entry name" value="Penicillin binding protein dimerisation domain"/>
    <property type="match status" value="1"/>
</dbReference>
<comment type="subcellular location">
    <subcellularLocation>
        <location evidence="1">Membrane</location>
    </subcellularLocation>
</comment>
<reference evidence="9" key="1">
    <citation type="journal article" date="2019" name="Int. J. Syst. Evol. Microbiol.">
        <title>The Global Catalogue of Microorganisms (GCM) 10K type strain sequencing project: providing services to taxonomists for standard genome sequencing and annotation.</title>
        <authorList>
            <consortium name="The Broad Institute Genomics Platform"/>
            <consortium name="The Broad Institute Genome Sequencing Center for Infectious Disease"/>
            <person name="Wu L."/>
            <person name="Ma J."/>
        </authorList>
    </citation>
    <scope>NUCLEOTIDE SEQUENCE [LARGE SCALE GENOMIC DNA]</scope>
    <source>
        <strain evidence="9">KCTC 32255</strain>
    </source>
</reference>
<dbReference type="InterPro" id="IPR036138">
    <property type="entry name" value="PBP_dimer_sf"/>
</dbReference>
<evidence type="ECO:0000256" key="4">
    <source>
        <dbReference type="SAM" id="MobiDB-lite"/>
    </source>
</evidence>
<dbReference type="PANTHER" id="PTHR30627">
    <property type="entry name" value="PEPTIDOGLYCAN D,D-TRANSPEPTIDASE"/>
    <property type="match status" value="1"/>
</dbReference>
<dbReference type="Pfam" id="PF00905">
    <property type="entry name" value="Transpeptidase"/>
    <property type="match status" value="1"/>
</dbReference>
<comment type="caution">
    <text evidence="8">The sequence shown here is derived from an EMBL/GenBank/DDBJ whole genome shotgun (WGS) entry which is preliminary data.</text>
</comment>
<evidence type="ECO:0000256" key="1">
    <source>
        <dbReference type="ARBA" id="ARBA00004370"/>
    </source>
</evidence>
<dbReference type="InterPro" id="IPR012338">
    <property type="entry name" value="Beta-lactam/transpept-like"/>
</dbReference>
<feature type="domain" description="Penicillin-binding protein dimerisation" evidence="7">
    <location>
        <begin position="119"/>
        <end position="286"/>
    </location>
</feature>
<accession>A0ABW2C0F3</accession>
<dbReference type="InterPro" id="IPR001460">
    <property type="entry name" value="PCN-bd_Tpept"/>
</dbReference>
<feature type="compositionally biased region" description="Basic residues" evidence="4">
    <location>
        <begin position="48"/>
        <end position="57"/>
    </location>
</feature>
<dbReference type="InterPro" id="IPR005311">
    <property type="entry name" value="PBP_dimer"/>
</dbReference>
<evidence type="ECO:0000313" key="9">
    <source>
        <dbReference type="Proteomes" id="UP001596337"/>
    </source>
</evidence>
<dbReference type="SUPFAM" id="SSF56601">
    <property type="entry name" value="beta-lactamase/transpeptidase-like"/>
    <property type="match status" value="1"/>
</dbReference>
<name>A0ABW2C0F3_9PSEU</name>
<feature type="region of interest" description="Disordered" evidence="4">
    <location>
        <begin position="276"/>
        <end position="295"/>
    </location>
</feature>
<keyword evidence="9" id="KW-1185">Reference proteome</keyword>
<evidence type="ECO:0000256" key="3">
    <source>
        <dbReference type="ARBA" id="ARBA00023136"/>
    </source>
</evidence>
<dbReference type="Pfam" id="PF03717">
    <property type="entry name" value="PBP_dimer"/>
    <property type="match status" value="1"/>
</dbReference>
<comment type="similarity">
    <text evidence="2">Belongs to the transpeptidase family.</text>
</comment>
<keyword evidence="3 5" id="KW-0472">Membrane</keyword>
<dbReference type="Gene3D" id="3.90.1310.10">
    <property type="entry name" value="Penicillin-binding protein 2a (Domain 2)"/>
    <property type="match status" value="1"/>
</dbReference>
<protein>
    <submittedName>
        <fullName evidence="8">Peptidoglycan D,D-transpeptidase FtsI family protein</fullName>
    </submittedName>
</protein>
<organism evidence="8 9">
    <name type="scientific">Haloechinothrix salitolerans</name>
    <dbReference type="NCBI Taxonomy" id="926830"/>
    <lineage>
        <taxon>Bacteria</taxon>
        <taxon>Bacillati</taxon>
        <taxon>Actinomycetota</taxon>
        <taxon>Actinomycetes</taxon>
        <taxon>Pseudonocardiales</taxon>
        <taxon>Pseudonocardiaceae</taxon>
        <taxon>Haloechinothrix</taxon>
    </lineage>
</organism>
<evidence type="ECO:0000256" key="2">
    <source>
        <dbReference type="ARBA" id="ARBA00007171"/>
    </source>
</evidence>
<feature type="compositionally biased region" description="Low complexity" evidence="4">
    <location>
        <begin position="9"/>
        <end position="47"/>
    </location>
</feature>
<dbReference type="InterPro" id="IPR050515">
    <property type="entry name" value="Beta-lactam/transpept"/>
</dbReference>
<gene>
    <name evidence="8" type="ORF">ACFQGD_14390</name>
</gene>
<dbReference type="Gene3D" id="3.40.710.10">
    <property type="entry name" value="DD-peptidase/beta-lactamase superfamily"/>
    <property type="match status" value="1"/>
</dbReference>
<dbReference type="Proteomes" id="UP001596337">
    <property type="component" value="Unassembled WGS sequence"/>
</dbReference>
<feature type="transmembrane region" description="Helical" evidence="5">
    <location>
        <begin position="76"/>
        <end position="97"/>
    </location>
</feature>
<evidence type="ECO:0000259" key="7">
    <source>
        <dbReference type="Pfam" id="PF03717"/>
    </source>
</evidence>
<dbReference type="EMBL" id="JBHSXX010000001">
    <property type="protein sequence ID" value="MFC6868329.1"/>
    <property type="molecule type" value="Genomic_DNA"/>
</dbReference>
<evidence type="ECO:0000313" key="8">
    <source>
        <dbReference type="EMBL" id="MFC6868329.1"/>
    </source>
</evidence>
<dbReference type="Gene3D" id="3.30.450.330">
    <property type="match status" value="1"/>
</dbReference>
<feature type="region of interest" description="Disordered" evidence="4">
    <location>
        <begin position="1"/>
        <end position="57"/>
    </location>
</feature>